<gene>
    <name evidence="1" type="ORF">EV684_112186</name>
</gene>
<dbReference type="RefSeq" id="WP_132648790.1">
    <property type="nucleotide sequence ID" value="NZ_CP181386.1"/>
</dbReference>
<proteinExistence type="predicted"/>
<accession>A0A4V2SGC6</accession>
<evidence type="ECO:0000313" key="1">
    <source>
        <dbReference type="EMBL" id="TCP00748.1"/>
    </source>
</evidence>
<dbReference type="Proteomes" id="UP000295106">
    <property type="component" value="Unassembled WGS sequence"/>
</dbReference>
<sequence length="80" mass="8741">MRTTAHILVPTTRSTARRLAARLLVATSRLLSRVAQWLHAERRLPPGEPVLEFHAEAGAPEGALYLDGQLVGHIPGVTRL</sequence>
<dbReference type="OrthoDB" id="8911686at2"/>
<name>A0A4V2SGC6_RUBGE</name>
<dbReference type="AlphaFoldDB" id="A0A4V2SGC6"/>
<dbReference type="EMBL" id="SLXD01000012">
    <property type="protein sequence ID" value="TCP00748.1"/>
    <property type="molecule type" value="Genomic_DNA"/>
</dbReference>
<evidence type="ECO:0000313" key="2">
    <source>
        <dbReference type="Proteomes" id="UP000295106"/>
    </source>
</evidence>
<reference evidence="1 2" key="1">
    <citation type="submission" date="2019-03" db="EMBL/GenBank/DDBJ databases">
        <title>Genomic Encyclopedia of Type Strains, Phase IV (KMG-IV): sequencing the most valuable type-strain genomes for metagenomic binning, comparative biology and taxonomic classification.</title>
        <authorList>
            <person name="Goeker M."/>
        </authorList>
    </citation>
    <scope>NUCLEOTIDE SEQUENCE [LARGE SCALE GENOMIC DNA]</scope>
    <source>
        <strain evidence="1 2">DSM 1709</strain>
    </source>
</reference>
<organism evidence="1 2">
    <name type="scientific">Rubrivivax gelatinosus</name>
    <name type="common">Rhodocyclus gelatinosus</name>
    <name type="synonym">Rhodopseudomonas gelatinosa</name>
    <dbReference type="NCBI Taxonomy" id="28068"/>
    <lineage>
        <taxon>Bacteria</taxon>
        <taxon>Pseudomonadati</taxon>
        <taxon>Pseudomonadota</taxon>
        <taxon>Betaproteobacteria</taxon>
        <taxon>Burkholderiales</taxon>
        <taxon>Sphaerotilaceae</taxon>
        <taxon>Rubrivivax</taxon>
    </lineage>
</organism>
<comment type="caution">
    <text evidence="1">The sequence shown here is derived from an EMBL/GenBank/DDBJ whole genome shotgun (WGS) entry which is preliminary data.</text>
</comment>
<protein>
    <submittedName>
        <fullName evidence="1">Uncharacterized protein</fullName>
    </submittedName>
</protein>
<dbReference type="GeneID" id="99683215"/>